<keyword evidence="1" id="KW-1133">Transmembrane helix</keyword>
<accession>A0A4Y3VLJ7</accession>
<dbReference type="AlphaFoldDB" id="A0A4Y3VLJ7"/>
<evidence type="ECO:0000313" key="3">
    <source>
        <dbReference type="Proteomes" id="UP000317881"/>
    </source>
</evidence>
<evidence type="ECO:0000256" key="1">
    <source>
        <dbReference type="SAM" id="Phobius"/>
    </source>
</evidence>
<reference evidence="2 3" key="1">
    <citation type="submission" date="2019-06" db="EMBL/GenBank/DDBJ databases">
        <title>Whole genome shotgun sequence of Streptomyces spinoverrucosus NBRC 14228.</title>
        <authorList>
            <person name="Hosoyama A."/>
            <person name="Uohara A."/>
            <person name="Ohji S."/>
            <person name="Ichikawa N."/>
        </authorList>
    </citation>
    <scope>NUCLEOTIDE SEQUENCE [LARGE SCALE GENOMIC DNA]</scope>
    <source>
        <strain evidence="2 3">NBRC 14228</strain>
    </source>
</reference>
<organism evidence="2 3">
    <name type="scientific">Streptomyces spinoverrucosus</name>
    <dbReference type="NCBI Taxonomy" id="284043"/>
    <lineage>
        <taxon>Bacteria</taxon>
        <taxon>Bacillati</taxon>
        <taxon>Actinomycetota</taxon>
        <taxon>Actinomycetes</taxon>
        <taxon>Kitasatosporales</taxon>
        <taxon>Streptomycetaceae</taxon>
        <taxon>Streptomyces</taxon>
    </lineage>
</organism>
<keyword evidence="3" id="KW-1185">Reference proteome</keyword>
<evidence type="ECO:0000313" key="2">
    <source>
        <dbReference type="EMBL" id="GEC07005.1"/>
    </source>
</evidence>
<gene>
    <name evidence="2" type="ORF">SSP24_46600</name>
</gene>
<comment type="caution">
    <text evidence="2">The sequence shown here is derived from an EMBL/GenBank/DDBJ whole genome shotgun (WGS) entry which is preliminary data.</text>
</comment>
<feature type="transmembrane region" description="Helical" evidence="1">
    <location>
        <begin position="32"/>
        <end position="49"/>
    </location>
</feature>
<sequence>MEPPDDVRHGLSRAPERHSGTEAYDRRWTRDLYSAARCAAVLLALLLLIDGAAGTLAPLRATLWCGLAALLFVVLCPPRVSAGTGWLESRSLLRTRTVRTDLLVSVRCLDGVSQRLVLRDAFGERVEIDPRVLLDNPELWHRLDEDAHRSEACGSLLCGATALRRVSERIDRETARTVFRVSGLE</sequence>
<dbReference type="EMBL" id="BJND01000034">
    <property type="protein sequence ID" value="GEC07005.1"/>
    <property type="molecule type" value="Genomic_DNA"/>
</dbReference>
<keyword evidence="1" id="KW-0812">Transmembrane</keyword>
<dbReference type="OrthoDB" id="4333532at2"/>
<dbReference type="RefSeq" id="WP_141311614.1">
    <property type="nucleotide sequence ID" value="NZ_BJND01000034.1"/>
</dbReference>
<feature type="transmembrane region" description="Helical" evidence="1">
    <location>
        <begin position="61"/>
        <end position="80"/>
    </location>
</feature>
<proteinExistence type="predicted"/>
<dbReference type="Proteomes" id="UP000317881">
    <property type="component" value="Unassembled WGS sequence"/>
</dbReference>
<protein>
    <submittedName>
        <fullName evidence="2">Uncharacterized protein</fullName>
    </submittedName>
</protein>
<keyword evidence="1" id="KW-0472">Membrane</keyword>
<name>A0A4Y3VLJ7_9ACTN</name>